<comment type="caution">
    <text evidence="2">The sequence shown here is derived from an EMBL/GenBank/DDBJ whole genome shotgun (WGS) entry which is preliminary data.</text>
</comment>
<protein>
    <submittedName>
        <fullName evidence="2">Uncharacterized protein</fullName>
    </submittedName>
</protein>
<feature type="region of interest" description="Disordered" evidence="1">
    <location>
        <begin position="48"/>
        <end position="69"/>
    </location>
</feature>
<gene>
    <name evidence="2" type="ORF">TorRG33x02_295650</name>
</gene>
<name>A0A2P5C732_TREOI</name>
<organism evidence="2 3">
    <name type="scientific">Trema orientale</name>
    <name type="common">Charcoal tree</name>
    <name type="synonym">Celtis orientalis</name>
    <dbReference type="NCBI Taxonomy" id="63057"/>
    <lineage>
        <taxon>Eukaryota</taxon>
        <taxon>Viridiplantae</taxon>
        <taxon>Streptophyta</taxon>
        <taxon>Embryophyta</taxon>
        <taxon>Tracheophyta</taxon>
        <taxon>Spermatophyta</taxon>
        <taxon>Magnoliopsida</taxon>
        <taxon>eudicotyledons</taxon>
        <taxon>Gunneridae</taxon>
        <taxon>Pentapetalae</taxon>
        <taxon>rosids</taxon>
        <taxon>fabids</taxon>
        <taxon>Rosales</taxon>
        <taxon>Cannabaceae</taxon>
        <taxon>Trema</taxon>
    </lineage>
</organism>
<evidence type="ECO:0000256" key="1">
    <source>
        <dbReference type="SAM" id="MobiDB-lite"/>
    </source>
</evidence>
<keyword evidence="3" id="KW-1185">Reference proteome</keyword>
<dbReference type="Proteomes" id="UP000237000">
    <property type="component" value="Unassembled WGS sequence"/>
</dbReference>
<proteinExistence type="predicted"/>
<dbReference type="InParanoid" id="A0A2P5C732"/>
<evidence type="ECO:0000313" key="3">
    <source>
        <dbReference type="Proteomes" id="UP000237000"/>
    </source>
</evidence>
<accession>A0A2P5C732</accession>
<feature type="compositionally biased region" description="Basic and acidic residues" evidence="1">
    <location>
        <begin position="51"/>
        <end position="64"/>
    </location>
</feature>
<evidence type="ECO:0000313" key="2">
    <source>
        <dbReference type="EMBL" id="PON56804.1"/>
    </source>
</evidence>
<reference evidence="3" key="1">
    <citation type="submission" date="2016-06" db="EMBL/GenBank/DDBJ databases">
        <title>Parallel loss of symbiosis genes in relatives of nitrogen-fixing non-legume Parasponia.</title>
        <authorList>
            <person name="Van Velzen R."/>
            <person name="Holmer R."/>
            <person name="Bu F."/>
            <person name="Rutten L."/>
            <person name="Van Zeijl A."/>
            <person name="Liu W."/>
            <person name="Santuari L."/>
            <person name="Cao Q."/>
            <person name="Sharma T."/>
            <person name="Shen D."/>
            <person name="Roswanjaya Y."/>
            <person name="Wardhani T."/>
            <person name="Kalhor M.S."/>
            <person name="Jansen J."/>
            <person name="Van den Hoogen J."/>
            <person name="Gungor B."/>
            <person name="Hartog M."/>
            <person name="Hontelez J."/>
            <person name="Verver J."/>
            <person name="Yang W.-C."/>
            <person name="Schijlen E."/>
            <person name="Repin R."/>
            <person name="Schilthuizen M."/>
            <person name="Schranz E."/>
            <person name="Heidstra R."/>
            <person name="Miyata K."/>
            <person name="Fedorova E."/>
            <person name="Kohlen W."/>
            <person name="Bisseling T."/>
            <person name="Smit S."/>
            <person name="Geurts R."/>
        </authorList>
    </citation>
    <scope>NUCLEOTIDE SEQUENCE [LARGE SCALE GENOMIC DNA]</scope>
    <source>
        <strain evidence="3">cv. RG33-2</strain>
    </source>
</reference>
<dbReference type="AlphaFoldDB" id="A0A2P5C732"/>
<sequence>MDKSIPRSLDKAIQFQSQGKKVLLRHPSPQESLLEYLRARHRALGPNWDALPREEKARGADSVKRNKRTKKPFRLAQDCEGILKILSDDLRLRNHKGNLKISHQPEAIETNLVLDLAQGRECNIQLCVGPRLLRQEVETSSLTLEKNYCLKEAPPLWQLHHSVVALRSHGLLKKGPVNSGLGESGYDFEAIINKASEVQIWELL</sequence>
<dbReference type="EMBL" id="JXTC01000405">
    <property type="protein sequence ID" value="PON56804.1"/>
    <property type="molecule type" value="Genomic_DNA"/>
</dbReference>